<protein>
    <submittedName>
        <fullName evidence="2">Uncharacterized protein</fullName>
    </submittedName>
</protein>
<dbReference type="EMBL" id="CACRXK020004156">
    <property type="protein sequence ID" value="CAB4001695.1"/>
    <property type="molecule type" value="Genomic_DNA"/>
</dbReference>
<dbReference type="AlphaFoldDB" id="A0A6S7H7G1"/>
<keyword evidence="3" id="KW-1185">Reference proteome</keyword>
<name>A0A6S7H7G1_PARCT</name>
<evidence type="ECO:0000313" key="2">
    <source>
        <dbReference type="EMBL" id="CAB4001695.1"/>
    </source>
</evidence>
<evidence type="ECO:0000256" key="1">
    <source>
        <dbReference type="SAM" id="MobiDB-lite"/>
    </source>
</evidence>
<feature type="non-terminal residue" evidence="2">
    <location>
        <position position="54"/>
    </location>
</feature>
<comment type="caution">
    <text evidence="2">The sequence shown here is derived from an EMBL/GenBank/DDBJ whole genome shotgun (WGS) entry which is preliminary data.</text>
</comment>
<feature type="region of interest" description="Disordered" evidence="1">
    <location>
        <begin position="1"/>
        <end position="21"/>
    </location>
</feature>
<gene>
    <name evidence="2" type="ORF">PACLA_8A084045</name>
</gene>
<reference evidence="2" key="1">
    <citation type="submission" date="2020-04" db="EMBL/GenBank/DDBJ databases">
        <authorList>
            <person name="Alioto T."/>
            <person name="Alioto T."/>
            <person name="Gomez Garrido J."/>
        </authorList>
    </citation>
    <scope>NUCLEOTIDE SEQUENCE</scope>
    <source>
        <strain evidence="2">A484AB</strain>
    </source>
</reference>
<proteinExistence type="predicted"/>
<sequence length="54" mass="6201">MAEQSEMPALLQSSAQATRRKQNDLPRFLARLKLNTPPWLREALAEFMGTFILL</sequence>
<evidence type="ECO:0000313" key="3">
    <source>
        <dbReference type="Proteomes" id="UP001152795"/>
    </source>
</evidence>
<dbReference type="Proteomes" id="UP001152795">
    <property type="component" value="Unassembled WGS sequence"/>
</dbReference>
<accession>A0A6S7H7G1</accession>
<organism evidence="2 3">
    <name type="scientific">Paramuricea clavata</name>
    <name type="common">Red gorgonian</name>
    <name type="synonym">Violescent sea-whip</name>
    <dbReference type="NCBI Taxonomy" id="317549"/>
    <lineage>
        <taxon>Eukaryota</taxon>
        <taxon>Metazoa</taxon>
        <taxon>Cnidaria</taxon>
        <taxon>Anthozoa</taxon>
        <taxon>Octocorallia</taxon>
        <taxon>Malacalcyonacea</taxon>
        <taxon>Plexauridae</taxon>
        <taxon>Paramuricea</taxon>
    </lineage>
</organism>